<evidence type="ECO:0000256" key="6">
    <source>
        <dbReference type="ARBA" id="ARBA00023235"/>
    </source>
</evidence>
<evidence type="ECO:0000256" key="3">
    <source>
        <dbReference type="ARBA" id="ARBA00012891"/>
    </source>
</evidence>
<evidence type="ECO:0000256" key="9">
    <source>
        <dbReference type="ARBA" id="ARBA00032235"/>
    </source>
</evidence>
<dbReference type="OrthoDB" id="9803554at2"/>
<dbReference type="InterPro" id="IPR000380">
    <property type="entry name" value="Topo_IA"/>
</dbReference>
<dbReference type="Gene3D" id="1.10.460.10">
    <property type="entry name" value="Topoisomerase I, domain 2"/>
    <property type="match status" value="1"/>
</dbReference>
<dbReference type="CDD" id="cd00186">
    <property type="entry name" value="TOP1Ac"/>
    <property type="match status" value="1"/>
</dbReference>
<dbReference type="GO" id="GO:0006265">
    <property type="term" value="P:DNA topological change"/>
    <property type="evidence" value="ECO:0007669"/>
    <property type="project" value="InterPro"/>
</dbReference>
<dbReference type="PROSITE" id="PS52039">
    <property type="entry name" value="TOPO_IA_2"/>
    <property type="match status" value="1"/>
</dbReference>
<dbReference type="PANTHER" id="PTHR11390:SF21">
    <property type="entry name" value="DNA TOPOISOMERASE 3-ALPHA"/>
    <property type="match status" value="1"/>
</dbReference>
<gene>
    <name evidence="13" type="ORF">SAMN05421730_1001357</name>
</gene>
<dbReference type="PROSITE" id="PS50880">
    <property type="entry name" value="TOPRIM"/>
    <property type="match status" value="1"/>
</dbReference>
<dbReference type="SMART" id="SM00437">
    <property type="entry name" value="TOP1Ac"/>
    <property type="match status" value="1"/>
</dbReference>
<proteinExistence type="inferred from homology"/>
<evidence type="ECO:0000256" key="10">
    <source>
        <dbReference type="ARBA" id="ARBA00032877"/>
    </source>
</evidence>
<dbReference type="InterPro" id="IPR013824">
    <property type="entry name" value="Topo_IA_cen_sub1"/>
</dbReference>
<dbReference type="SMART" id="SM00493">
    <property type="entry name" value="TOPRIM"/>
    <property type="match status" value="1"/>
</dbReference>
<evidence type="ECO:0000313" key="13">
    <source>
        <dbReference type="EMBL" id="SCP95156.1"/>
    </source>
</evidence>
<evidence type="ECO:0000259" key="12">
    <source>
        <dbReference type="PROSITE" id="PS52039"/>
    </source>
</evidence>
<evidence type="ECO:0000256" key="7">
    <source>
        <dbReference type="ARBA" id="ARBA00030003"/>
    </source>
</evidence>
<keyword evidence="6 13" id="KW-0413">Isomerase</keyword>
<dbReference type="InterPro" id="IPR034144">
    <property type="entry name" value="TOPRIM_TopoIII"/>
</dbReference>
<evidence type="ECO:0000256" key="4">
    <source>
        <dbReference type="ARBA" id="ARBA00023029"/>
    </source>
</evidence>
<dbReference type="EMBL" id="FMKA01000001">
    <property type="protein sequence ID" value="SCP95156.1"/>
    <property type="molecule type" value="Genomic_DNA"/>
</dbReference>
<dbReference type="InterPro" id="IPR006171">
    <property type="entry name" value="TOPRIM_dom"/>
</dbReference>
<dbReference type="RefSeq" id="WP_091229203.1">
    <property type="nucleotide sequence ID" value="NZ_FMKA01000001.1"/>
</dbReference>
<sequence length="663" mass="75266">MSKSLYIAEKPSVAQEFAKALKLDTRRRDGYIEADQAIVTWCVGHLVTMSYPEAYDPSLKRWSLSTLPFLPKEFKYEVIPNVKKQFDTVSGLMNREDVDMIYVCTDSGREGEYIYRLVEQMAGVKNKKRKRVWIDSQTEDEILRGVENAKDLAEYDNLSAAAYLRAKEDYLMGINFSRLLTLKYGNTISKYLKTDRTVLSVGRVMTCVLGMVVRREREIREFVKTPFFRVLAGLDCEGREFEAEWKAVAGSRYFESRDLYKENGFKEREKAEELIQTLTSEQPVISVIESIEKKRENKNPPLLFNLAELQNDCSRLFKISPDETLKVVQELYEKKMVTYPRTDARVLSTAVAKEIQKNIGGLKNFSLVSEFASEVLDSGNYKNIEKTRYVNDKQITDHYAIIPTGQGMNALRSLSPTSAQIYELIARRFLSIFYPAAVYQKVSVVTKVKGESFFANFKVLADEGYLKVTGNSFDKKKAEDQDGDDAKCDEAFMNILKSLKKGSELPVRDMYVKEGETSPPKRYNSGSMILAMENAGQLIEDDELRAQIKGSGIGTSATRAEILKKLVNIKYISLNSKTQMISPTQLGDMIYDVVNASVRSLLNPELTASWEKGLTYVADGDITPDEYMEKLEKFVGGRTHGVLNLNNQHALLKSFDSLAVNYK</sequence>
<dbReference type="InterPro" id="IPR023405">
    <property type="entry name" value="Topo_IA_core_domain"/>
</dbReference>
<dbReference type="Gene3D" id="2.70.20.10">
    <property type="entry name" value="Topoisomerase I, domain 3"/>
    <property type="match status" value="1"/>
</dbReference>
<dbReference type="Gene3D" id="3.40.50.140">
    <property type="match status" value="1"/>
</dbReference>
<dbReference type="SMART" id="SM00436">
    <property type="entry name" value="TOP1Bc"/>
    <property type="match status" value="1"/>
</dbReference>
<organism evidence="13 14">
    <name type="scientific">Anaerobium acetethylicum</name>
    <dbReference type="NCBI Taxonomy" id="1619234"/>
    <lineage>
        <taxon>Bacteria</taxon>
        <taxon>Bacillati</taxon>
        <taxon>Bacillota</taxon>
        <taxon>Clostridia</taxon>
        <taxon>Lachnospirales</taxon>
        <taxon>Lachnospiraceae</taxon>
        <taxon>Anaerobium</taxon>
    </lineage>
</organism>
<dbReference type="SUPFAM" id="SSF56712">
    <property type="entry name" value="Prokaryotic type I DNA topoisomerase"/>
    <property type="match status" value="1"/>
</dbReference>
<dbReference type="GO" id="GO:0003677">
    <property type="term" value="F:DNA binding"/>
    <property type="evidence" value="ECO:0007669"/>
    <property type="project" value="UniProtKB-KW"/>
</dbReference>
<dbReference type="GO" id="GO:0043597">
    <property type="term" value="C:cytoplasmic replication fork"/>
    <property type="evidence" value="ECO:0007669"/>
    <property type="project" value="TreeGrafter"/>
</dbReference>
<dbReference type="EC" id="5.6.2.1" evidence="3"/>
<dbReference type="AlphaFoldDB" id="A0A1D3TP46"/>
<dbReference type="PROSITE" id="PS00396">
    <property type="entry name" value="TOPO_IA_1"/>
    <property type="match status" value="1"/>
</dbReference>
<protein>
    <recommendedName>
        <fullName evidence="3">DNA topoisomerase</fullName>
        <ecNumber evidence="3">5.6.2.1</ecNumber>
    </recommendedName>
    <alternativeName>
        <fullName evidence="10">Omega-protein</fullName>
    </alternativeName>
    <alternativeName>
        <fullName evidence="9">Relaxing enzyme</fullName>
    </alternativeName>
    <alternativeName>
        <fullName evidence="7">Swivelase</fullName>
    </alternativeName>
    <alternativeName>
        <fullName evidence="8">Untwisting enzyme</fullName>
    </alternativeName>
</protein>
<dbReference type="InterPro" id="IPR013826">
    <property type="entry name" value="Topo_IA_cen_sub3"/>
</dbReference>
<evidence type="ECO:0000256" key="5">
    <source>
        <dbReference type="ARBA" id="ARBA00023125"/>
    </source>
</evidence>
<dbReference type="CDD" id="cd03362">
    <property type="entry name" value="TOPRIM_TopoIA_TopoIII"/>
    <property type="match status" value="1"/>
</dbReference>
<dbReference type="InterPro" id="IPR013497">
    <property type="entry name" value="Topo_IA_cen"/>
</dbReference>
<evidence type="ECO:0000256" key="2">
    <source>
        <dbReference type="ARBA" id="ARBA00009446"/>
    </source>
</evidence>
<comment type="catalytic activity">
    <reaction evidence="1">
        <text>ATP-independent breakage of single-stranded DNA, followed by passage and rejoining.</text>
        <dbReference type="EC" id="5.6.2.1"/>
    </reaction>
</comment>
<dbReference type="PANTHER" id="PTHR11390">
    <property type="entry name" value="PROKARYOTIC DNA TOPOISOMERASE"/>
    <property type="match status" value="1"/>
</dbReference>
<evidence type="ECO:0000313" key="14">
    <source>
        <dbReference type="Proteomes" id="UP000199315"/>
    </source>
</evidence>
<comment type="similarity">
    <text evidence="2">Belongs to the type IA topoisomerase family.</text>
</comment>
<dbReference type="Pfam" id="PF01131">
    <property type="entry name" value="Topoisom_bac"/>
    <property type="match status" value="1"/>
</dbReference>
<dbReference type="GO" id="GO:0003917">
    <property type="term" value="F:DNA topoisomerase type I (single strand cut, ATP-independent) activity"/>
    <property type="evidence" value="ECO:0007669"/>
    <property type="project" value="UniProtKB-EC"/>
</dbReference>
<evidence type="ECO:0000256" key="1">
    <source>
        <dbReference type="ARBA" id="ARBA00000213"/>
    </source>
</evidence>
<reference evidence="13 14" key="1">
    <citation type="submission" date="2016-09" db="EMBL/GenBank/DDBJ databases">
        <authorList>
            <person name="Capua I."/>
            <person name="De Benedictis P."/>
            <person name="Joannis T."/>
            <person name="Lombin L.H."/>
            <person name="Cattoli G."/>
        </authorList>
    </citation>
    <scope>NUCLEOTIDE SEQUENCE [LARGE SCALE GENOMIC DNA]</scope>
    <source>
        <strain evidence="13 14">GluBS11</strain>
    </source>
</reference>
<keyword evidence="4" id="KW-0799">Topoisomerase</keyword>
<evidence type="ECO:0000259" key="11">
    <source>
        <dbReference type="PROSITE" id="PS50880"/>
    </source>
</evidence>
<dbReference type="Pfam" id="PF01751">
    <property type="entry name" value="Toprim"/>
    <property type="match status" value="1"/>
</dbReference>
<dbReference type="InterPro" id="IPR003602">
    <property type="entry name" value="Topo_IA_DNA-bd_dom"/>
</dbReference>
<accession>A0A1D3TP46</accession>
<dbReference type="GO" id="GO:0006281">
    <property type="term" value="P:DNA repair"/>
    <property type="evidence" value="ECO:0007669"/>
    <property type="project" value="TreeGrafter"/>
</dbReference>
<dbReference type="InterPro" id="IPR003601">
    <property type="entry name" value="Topo_IA_2"/>
</dbReference>
<keyword evidence="14" id="KW-1185">Reference proteome</keyword>
<name>A0A1D3TP46_9FIRM</name>
<dbReference type="STRING" id="1619234.SAMN05421730_1001357"/>
<feature type="domain" description="Toprim" evidence="11">
    <location>
        <begin position="3"/>
        <end position="136"/>
    </location>
</feature>
<dbReference type="GO" id="GO:0006310">
    <property type="term" value="P:DNA recombination"/>
    <property type="evidence" value="ECO:0007669"/>
    <property type="project" value="TreeGrafter"/>
</dbReference>
<dbReference type="InterPro" id="IPR023406">
    <property type="entry name" value="Topo_IA_AS"/>
</dbReference>
<dbReference type="Gene3D" id="1.10.290.10">
    <property type="entry name" value="Topoisomerase I, domain 4"/>
    <property type="match status" value="1"/>
</dbReference>
<keyword evidence="5" id="KW-0238">DNA-binding</keyword>
<dbReference type="InterPro" id="IPR013825">
    <property type="entry name" value="Topo_IA_cen_sub2"/>
</dbReference>
<dbReference type="PRINTS" id="PR00417">
    <property type="entry name" value="PRTPISMRASEI"/>
</dbReference>
<evidence type="ECO:0000256" key="8">
    <source>
        <dbReference type="ARBA" id="ARBA00031985"/>
    </source>
</evidence>
<dbReference type="Proteomes" id="UP000199315">
    <property type="component" value="Unassembled WGS sequence"/>
</dbReference>
<feature type="domain" description="Topo IA-type catalytic" evidence="12">
    <location>
        <begin position="155"/>
        <end position="639"/>
    </location>
</feature>